<reference evidence="2 3" key="1">
    <citation type="submission" date="2019-10" db="EMBL/GenBank/DDBJ databases">
        <title>Nocardia macrotermitis sp. nov. and Nocardia aurantia sp. nov., isolated from the gut of fungus growing-termite Macrotermes natalensis.</title>
        <authorList>
            <person name="Benndorf R."/>
            <person name="Schwitalla J."/>
            <person name="Martin K."/>
            <person name="De Beer W."/>
            <person name="Kaster A.-K."/>
            <person name="Vollmers J."/>
            <person name="Poulsen M."/>
            <person name="Beemelmanns C."/>
        </authorList>
    </citation>
    <scope>NUCLEOTIDE SEQUENCE [LARGE SCALE GENOMIC DNA]</scope>
    <source>
        <strain evidence="2 3">RB56</strain>
    </source>
</reference>
<comment type="caution">
    <text evidence="2">The sequence shown here is derived from an EMBL/GenBank/DDBJ whole genome shotgun (WGS) entry which is preliminary data.</text>
</comment>
<keyword evidence="3" id="KW-1185">Reference proteome</keyword>
<proteinExistence type="predicted"/>
<evidence type="ECO:0000256" key="1">
    <source>
        <dbReference type="SAM" id="Phobius"/>
    </source>
</evidence>
<dbReference type="EMBL" id="WEGI01000007">
    <property type="protein sequence ID" value="MQY28008.1"/>
    <property type="molecule type" value="Genomic_DNA"/>
</dbReference>
<keyword evidence="1" id="KW-0472">Membrane</keyword>
<dbReference type="AlphaFoldDB" id="A0A7K0DR02"/>
<name>A0A7K0DR02_9NOCA</name>
<protein>
    <submittedName>
        <fullName evidence="2">Uncharacterized protein</fullName>
    </submittedName>
</protein>
<accession>A0A7K0DR02</accession>
<feature type="transmembrane region" description="Helical" evidence="1">
    <location>
        <begin position="79"/>
        <end position="99"/>
    </location>
</feature>
<dbReference type="Proteomes" id="UP000431401">
    <property type="component" value="Unassembled WGS sequence"/>
</dbReference>
<feature type="transmembrane region" description="Helical" evidence="1">
    <location>
        <begin position="105"/>
        <end position="123"/>
    </location>
</feature>
<keyword evidence="1" id="KW-0812">Transmembrane</keyword>
<keyword evidence="1" id="KW-1133">Transmembrane helix</keyword>
<evidence type="ECO:0000313" key="2">
    <source>
        <dbReference type="EMBL" id="MQY28008.1"/>
    </source>
</evidence>
<sequence length="337" mass="37904">MICPHCDKDVLRKERSGRRCSKCRREFALEPKESPFGLHDLRMRQLAEKLGDGRGLRYTTTQLWYAAGRKKLPDPQKRYNGVRVFVTIAVVLFCFFAMVGRALPVPVGLCVALVAVAAANLLLRRYRTRIMDSVRIRIPVDFKVFQHSVLQRWATVYRFPPLGSVDESEALPPPVPQPRFAVLCPERSVLTCLAANDVTRRHDLALAQRIDQLPPAIPVILLHDASLPALRFAEQTRAQLAPRPVLNQLTPRTVLAKGALLRLRTQPPTPEELAAAPRNVLSQEEFDWLAAGCWSPIAALPPARLLAMMDKAVDRIEQATDPDRHRARMVGFLSWPA</sequence>
<evidence type="ECO:0000313" key="3">
    <source>
        <dbReference type="Proteomes" id="UP000431401"/>
    </source>
</evidence>
<gene>
    <name evidence="2" type="ORF">NRB56_35910</name>
</gene>
<organism evidence="2 3">
    <name type="scientific">Nocardia aurantia</name>
    <dbReference type="NCBI Taxonomy" id="2585199"/>
    <lineage>
        <taxon>Bacteria</taxon>
        <taxon>Bacillati</taxon>
        <taxon>Actinomycetota</taxon>
        <taxon>Actinomycetes</taxon>
        <taxon>Mycobacteriales</taxon>
        <taxon>Nocardiaceae</taxon>
        <taxon>Nocardia</taxon>
    </lineage>
</organism>